<dbReference type="AlphaFoldDB" id="A0A495ETB3"/>
<dbReference type="EMBL" id="RBIR01000004">
    <property type="protein sequence ID" value="RKR19586.1"/>
    <property type="molecule type" value="Genomic_DNA"/>
</dbReference>
<dbReference type="Pfam" id="PF07332">
    <property type="entry name" value="Phage_holin_3_6"/>
    <property type="match status" value="1"/>
</dbReference>
<dbReference type="OrthoDB" id="4943943at2"/>
<accession>A0A495ETB3</accession>
<name>A0A495ETB3_9MICC</name>
<evidence type="ECO:0000256" key="1">
    <source>
        <dbReference type="SAM" id="Phobius"/>
    </source>
</evidence>
<protein>
    <submittedName>
        <fullName evidence="2">Putative superfamily III holin-X</fullName>
    </submittedName>
</protein>
<dbReference type="Proteomes" id="UP000276055">
    <property type="component" value="Unassembled WGS sequence"/>
</dbReference>
<dbReference type="InterPro" id="IPR009937">
    <property type="entry name" value="Phage_holin_3_6"/>
</dbReference>
<feature type="transmembrane region" description="Helical" evidence="1">
    <location>
        <begin position="86"/>
        <end position="109"/>
    </location>
</feature>
<reference evidence="2 3" key="1">
    <citation type="submission" date="2018-10" db="EMBL/GenBank/DDBJ databases">
        <title>Genomic Encyclopedia of Type Strains, Phase IV (KMG-IV): sequencing the most valuable type-strain genomes for metagenomic binning, comparative biology and taxonomic classification.</title>
        <authorList>
            <person name="Goeker M."/>
        </authorList>
    </citation>
    <scope>NUCLEOTIDE SEQUENCE [LARGE SCALE GENOMIC DNA]</scope>
    <source>
        <strain evidence="2 3">DSM 25586</strain>
    </source>
</reference>
<sequence>MSGRHSGGTGGGLRISALPKTLKMIFKLAPRQLTDEIALAKAEIKRKGIQLGIAGAFFAVALVFVGLLVIGLVVAAIMGLATIMPAWLAALLVCAVCLVIAAIGALIGLNKFKAAMPLVPEDTLRGLKHDLGIAKEGSAFDAAVLDPNSEQYKAAKAAKEAAAAKAKAEREAKIAAQPDLGPAPTEAELRRRLEERRTHLTGVRDDLGRELDVKTQAALLLAGTQALLQHGKERLDAKIAGFRSSARSSAQASGNQPTSADAGLAGQIKQRWRPLAVLAASAAALAVLVRKLIKG</sequence>
<organism evidence="2 3">
    <name type="scientific">Arthrobacter oryzae</name>
    <dbReference type="NCBI Taxonomy" id="409290"/>
    <lineage>
        <taxon>Bacteria</taxon>
        <taxon>Bacillati</taxon>
        <taxon>Actinomycetota</taxon>
        <taxon>Actinomycetes</taxon>
        <taxon>Micrococcales</taxon>
        <taxon>Micrococcaceae</taxon>
        <taxon>Arthrobacter</taxon>
    </lineage>
</organism>
<keyword evidence="1" id="KW-1133">Transmembrane helix</keyword>
<keyword evidence="1" id="KW-0472">Membrane</keyword>
<proteinExistence type="predicted"/>
<dbReference type="RefSeq" id="WP_120953807.1">
    <property type="nucleotide sequence ID" value="NZ_RBIR01000004.1"/>
</dbReference>
<evidence type="ECO:0000313" key="2">
    <source>
        <dbReference type="EMBL" id="RKR19586.1"/>
    </source>
</evidence>
<comment type="caution">
    <text evidence="2">The sequence shown here is derived from an EMBL/GenBank/DDBJ whole genome shotgun (WGS) entry which is preliminary data.</text>
</comment>
<feature type="transmembrane region" description="Helical" evidence="1">
    <location>
        <begin position="51"/>
        <end position="80"/>
    </location>
</feature>
<gene>
    <name evidence="2" type="ORF">C8D78_2336</name>
</gene>
<keyword evidence="1" id="KW-0812">Transmembrane</keyword>
<evidence type="ECO:0000313" key="3">
    <source>
        <dbReference type="Proteomes" id="UP000276055"/>
    </source>
</evidence>